<feature type="chain" id="PRO_5013127298" description="Hydroxymethylbilane synthase" evidence="8">
    <location>
        <begin position="25"/>
        <end position="306"/>
    </location>
</feature>
<dbReference type="InterPro" id="IPR022418">
    <property type="entry name" value="Porphobilinogen_deaminase_C"/>
</dbReference>
<proteinExistence type="inferred from homology"/>
<dbReference type="PANTHER" id="PTHR11557">
    <property type="entry name" value="PORPHOBILINOGEN DEAMINASE"/>
    <property type="match status" value="1"/>
</dbReference>
<accession>A0A2A2D6F3</accession>
<reference evidence="11 12" key="1">
    <citation type="submission" date="2017-08" db="EMBL/GenBank/DDBJ databases">
        <title>Genome sequence of Streptomyces albireticuli NRRL B-1670.</title>
        <authorList>
            <person name="Graham D.E."/>
            <person name="Mahan K.M."/>
            <person name="Klingeman D.M."/>
            <person name="Hettich R.L."/>
            <person name="Parry R.J."/>
            <person name="Spain J.C."/>
        </authorList>
    </citation>
    <scope>NUCLEOTIDE SEQUENCE [LARGE SCALE GENOMIC DNA]</scope>
    <source>
        <strain evidence="11 12">NRRL B-1670</strain>
    </source>
</reference>
<dbReference type="GO" id="GO:0006783">
    <property type="term" value="P:heme biosynthetic process"/>
    <property type="evidence" value="ECO:0007669"/>
    <property type="project" value="TreeGrafter"/>
</dbReference>
<dbReference type="Pfam" id="PF03900">
    <property type="entry name" value="Porphobil_deamC"/>
    <property type="match status" value="1"/>
</dbReference>
<dbReference type="EC" id="2.5.1.61" evidence="3 7"/>
<dbReference type="Pfam" id="PF01379">
    <property type="entry name" value="Porphobil_deam"/>
    <property type="match status" value="1"/>
</dbReference>
<dbReference type="InterPro" id="IPR036803">
    <property type="entry name" value="Porphobilinogen_deaminase_C_sf"/>
</dbReference>
<evidence type="ECO:0000256" key="6">
    <source>
        <dbReference type="ARBA" id="ARBA00048169"/>
    </source>
</evidence>
<dbReference type="SUPFAM" id="SSF53850">
    <property type="entry name" value="Periplasmic binding protein-like II"/>
    <property type="match status" value="1"/>
</dbReference>
<comment type="caution">
    <text evidence="11">The sequence shown here is derived from an EMBL/GenBank/DDBJ whole genome shotgun (WGS) entry which is preliminary data.</text>
</comment>
<protein>
    <recommendedName>
        <fullName evidence="3 7">Hydroxymethylbilane synthase</fullName>
        <ecNumber evidence="3 7">2.5.1.61</ecNumber>
    </recommendedName>
</protein>
<comment type="catalytic activity">
    <reaction evidence="6">
        <text>4 porphobilinogen + H2O = hydroxymethylbilane + 4 NH4(+)</text>
        <dbReference type="Rhea" id="RHEA:13185"/>
        <dbReference type="ChEBI" id="CHEBI:15377"/>
        <dbReference type="ChEBI" id="CHEBI:28938"/>
        <dbReference type="ChEBI" id="CHEBI:57845"/>
        <dbReference type="ChEBI" id="CHEBI:58126"/>
        <dbReference type="EC" id="2.5.1.61"/>
    </reaction>
</comment>
<dbReference type="PANTHER" id="PTHR11557:SF0">
    <property type="entry name" value="PORPHOBILINOGEN DEAMINASE"/>
    <property type="match status" value="1"/>
</dbReference>
<dbReference type="InterPro" id="IPR000860">
    <property type="entry name" value="HemC"/>
</dbReference>
<dbReference type="EMBL" id="NSJV01000413">
    <property type="protein sequence ID" value="PAU46910.1"/>
    <property type="molecule type" value="Genomic_DNA"/>
</dbReference>
<dbReference type="GO" id="GO:0004418">
    <property type="term" value="F:hydroxymethylbilane synthase activity"/>
    <property type="evidence" value="ECO:0007669"/>
    <property type="project" value="UniProtKB-UniRule"/>
</dbReference>
<evidence type="ECO:0000256" key="1">
    <source>
        <dbReference type="ARBA" id="ARBA00002869"/>
    </source>
</evidence>
<dbReference type="PIRSF" id="PIRSF001438">
    <property type="entry name" value="4pyrrol_synth_OHMeBilane_synth"/>
    <property type="match status" value="1"/>
</dbReference>
<evidence type="ECO:0000256" key="5">
    <source>
        <dbReference type="ARBA" id="ARBA00023244"/>
    </source>
</evidence>
<evidence type="ECO:0000259" key="9">
    <source>
        <dbReference type="Pfam" id="PF01379"/>
    </source>
</evidence>
<organism evidence="11 12">
    <name type="scientific">Streptomyces albireticuli</name>
    <dbReference type="NCBI Taxonomy" id="1940"/>
    <lineage>
        <taxon>Bacteria</taxon>
        <taxon>Bacillati</taxon>
        <taxon>Actinomycetota</taxon>
        <taxon>Actinomycetes</taxon>
        <taxon>Kitasatosporales</taxon>
        <taxon>Streptomycetaceae</taxon>
        <taxon>Streptomyces</taxon>
    </lineage>
</organism>
<dbReference type="SUPFAM" id="SSF54782">
    <property type="entry name" value="Porphobilinogen deaminase (hydroxymethylbilane synthase), C-terminal domain"/>
    <property type="match status" value="1"/>
</dbReference>
<dbReference type="InterPro" id="IPR022417">
    <property type="entry name" value="Porphobilin_deaminase_N"/>
</dbReference>
<dbReference type="RefSeq" id="WP_095582616.1">
    <property type="nucleotide sequence ID" value="NZ_JAJQQQ010000020.1"/>
</dbReference>
<comment type="function">
    <text evidence="1">Tetrapolymerization of the monopyrrole PBG into the hydroxymethylbilane pre-uroporphyrinogen in several discrete steps.</text>
</comment>
<evidence type="ECO:0000259" key="10">
    <source>
        <dbReference type="Pfam" id="PF03900"/>
    </source>
</evidence>
<name>A0A2A2D6F3_9ACTN</name>
<evidence type="ECO:0000256" key="2">
    <source>
        <dbReference type="ARBA" id="ARBA00005638"/>
    </source>
</evidence>
<feature type="domain" description="Porphobilinogen deaminase N-terminal" evidence="9">
    <location>
        <begin position="5"/>
        <end position="211"/>
    </location>
</feature>
<keyword evidence="5" id="KW-0627">Porphyrin biosynthesis</keyword>
<dbReference type="NCBIfam" id="TIGR00212">
    <property type="entry name" value="hemC"/>
    <property type="match status" value="1"/>
</dbReference>
<evidence type="ECO:0000256" key="4">
    <source>
        <dbReference type="ARBA" id="ARBA00022679"/>
    </source>
</evidence>
<evidence type="ECO:0000256" key="3">
    <source>
        <dbReference type="ARBA" id="ARBA00012655"/>
    </source>
</evidence>
<sequence>MPRPLRIGAPSLPLALIQVAQVQAAVATHHPGIRTEHVPLATPAQHEHHDGTGLMAGTVTSDIEHALLAGECDAAVRCMKDVPGVPLTPTGTVFAAYLPRGDRRDALVNRSGLPLDRLPPGTQIATSSVRRTALLTRSHPQLKAVPIHGTIDARLAAVESGAADASIVAFNELKNLGQWHLLAEVLGVQRMCPPLGAAVLGLQCRADDTKTISRLAPLDDPRTRREITAERILLRVLRGRCETPVAGHCTTRPDGRLSLRGTAFTPDGHRTLHCHQAGTDPATLGTHVAHELLSSGARDLADTYAL</sequence>
<keyword evidence="12" id="KW-1185">Reference proteome</keyword>
<feature type="domain" description="Porphobilinogen deaminase C-terminal" evidence="10">
    <location>
        <begin position="226"/>
        <end position="293"/>
    </location>
</feature>
<evidence type="ECO:0000313" key="12">
    <source>
        <dbReference type="Proteomes" id="UP000218944"/>
    </source>
</evidence>
<dbReference type="Gene3D" id="3.30.160.40">
    <property type="entry name" value="Porphobilinogen deaminase, C-terminal domain"/>
    <property type="match status" value="1"/>
</dbReference>
<evidence type="ECO:0000313" key="11">
    <source>
        <dbReference type="EMBL" id="PAU46910.1"/>
    </source>
</evidence>
<keyword evidence="8" id="KW-0732">Signal</keyword>
<comment type="similarity">
    <text evidence="2">Belongs to the HMBS family.</text>
</comment>
<dbReference type="PRINTS" id="PR00151">
    <property type="entry name" value="PORPHBDMNASE"/>
</dbReference>
<evidence type="ECO:0000256" key="8">
    <source>
        <dbReference type="SAM" id="SignalP"/>
    </source>
</evidence>
<feature type="signal peptide" evidence="8">
    <location>
        <begin position="1"/>
        <end position="24"/>
    </location>
</feature>
<dbReference type="AlphaFoldDB" id="A0A2A2D6F3"/>
<evidence type="ECO:0000256" key="7">
    <source>
        <dbReference type="NCBIfam" id="TIGR00212"/>
    </source>
</evidence>
<keyword evidence="4" id="KW-0808">Transferase</keyword>
<dbReference type="GO" id="GO:0005737">
    <property type="term" value="C:cytoplasm"/>
    <property type="evidence" value="ECO:0007669"/>
    <property type="project" value="UniProtKB-UniRule"/>
</dbReference>
<dbReference type="Proteomes" id="UP000218944">
    <property type="component" value="Unassembled WGS sequence"/>
</dbReference>
<dbReference type="Gene3D" id="3.40.190.10">
    <property type="entry name" value="Periplasmic binding protein-like II"/>
    <property type="match status" value="2"/>
</dbReference>
<gene>
    <name evidence="11" type="primary">hemC</name>
    <name evidence="11" type="ORF">CK936_21675</name>
</gene>